<dbReference type="Pfam" id="PF22725">
    <property type="entry name" value="GFO_IDH_MocA_C3"/>
    <property type="match status" value="1"/>
</dbReference>
<comment type="caution">
    <text evidence="3">The sequence shown here is derived from an EMBL/GenBank/DDBJ whole genome shotgun (WGS) entry which is preliminary data.</text>
</comment>
<reference evidence="3 4" key="1">
    <citation type="submission" date="2024-09" db="EMBL/GenBank/DDBJ databases">
        <authorList>
            <person name="Sun Q."/>
            <person name="Mori K."/>
        </authorList>
    </citation>
    <scope>NUCLEOTIDE SEQUENCE [LARGE SCALE GENOMIC DNA]</scope>
    <source>
        <strain evidence="3 4">KCTC 23076</strain>
    </source>
</reference>
<dbReference type="EMBL" id="JBHLTG010000005">
    <property type="protein sequence ID" value="MFC0680202.1"/>
    <property type="molecule type" value="Genomic_DNA"/>
</dbReference>
<dbReference type="Gene3D" id="3.40.50.720">
    <property type="entry name" value="NAD(P)-binding Rossmann-like Domain"/>
    <property type="match status" value="1"/>
</dbReference>
<dbReference type="InterPro" id="IPR055170">
    <property type="entry name" value="GFO_IDH_MocA-like_dom"/>
</dbReference>
<organism evidence="3 4">
    <name type="scientific">Lysobacter korlensis</name>
    <dbReference type="NCBI Taxonomy" id="553636"/>
    <lineage>
        <taxon>Bacteria</taxon>
        <taxon>Pseudomonadati</taxon>
        <taxon>Pseudomonadota</taxon>
        <taxon>Gammaproteobacteria</taxon>
        <taxon>Lysobacterales</taxon>
        <taxon>Lysobacteraceae</taxon>
        <taxon>Lysobacter</taxon>
    </lineage>
</organism>
<dbReference type="InterPro" id="IPR052515">
    <property type="entry name" value="Gfo/Idh/MocA_Oxidoreductase"/>
</dbReference>
<name>A0ABV6RUS5_9GAMM</name>
<feature type="domain" description="Gfo/Idh/MocA-like oxidoreductase N-terminal" evidence="1">
    <location>
        <begin position="15"/>
        <end position="131"/>
    </location>
</feature>
<keyword evidence="4" id="KW-1185">Reference proteome</keyword>
<sequence>MTEPHTAHRTDAPLRAALVGTGAIARLHAEALAELDGAELVAAADAVPGRAAAFAATHAIPRSYDSFDELLAAGGIDVVHICTPPGAHAEQTVKAFDAGAHVVVEKPPALSLDELDAMVSAGERAGRELAVVFQQRTGSAAEHVRRLLAGGSLGRPLVALCNTLWYRGPAYFEVEWRGKWSTEGGGTTLSHGIHQLDLLAFLLGEWSSVDGRLWRLARDVQTEDLSTAVLRFESGAVASAVTSVLSPRETSSIRIDTERATITVDHLYGHSHVNWSITPAPGVEPDASWDFPETERASGHLDLLRQVYPALRAGSPLPDVVADPARSFEIVAALYASSTTGAPVRREELRGIPGIGASLESTVTDLRHRA</sequence>
<dbReference type="PANTHER" id="PTHR43249:SF1">
    <property type="entry name" value="D-GLUCOSIDE 3-DEHYDROGENASE"/>
    <property type="match status" value="1"/>
</dbReference>
<proteinExistence type="predicted"/>
<gene>
    <name evidence="3" type="ORF">ACFFGH_20400</name>
</gene>
<dbReference type="Pfam" id="PF01408">
    <property type="entry name" value="GFO_IDH_MocA"/>
    <property type="match status" value="1"/>
</dbReference>
<dbReference type="PANTHER" id="PTHR43249">
    <property type="entry name" value="UDP-N-ACETYL-2-AMINO-2-DEOXY-D-GLUCURONATE OXIDASE"/>
    <property type="match status" value="1"/>
</dbReference>
<evidence type="ECO:0000313" key="4">
    <source>
        <dbReference type="Proteomes" id="UP001589896"/>
    </source>
</evidence>
<dbReference type="InterPro" id="IPR000683">
    <property type="entry name" value="Gfo/Idh/MocA-like_OxRdtase_N"/>
</dbReference>
<feature type="domain" description="GFO/IDH/MocA-like oxidoreductase" evidence="2">
    <location>
        <begin position="143"/>
        <end position="262"/>
    </location>
</feature>
<evidence type="ECO:0000259" key="2">
    <source>
        <dbReference type="Pfam" id="PF22725"/>
    </source>
</evidence>
<dbReference type="RefSeq" id="WP_386671733.1">
    <property type="nucleotide sequence ID" value="NZ_JBHLTG010000005.1"/>
</dbReference>
<evidence type="ECO:0000313" key="3">
    <source>
        <dbReference type="EMBL" id="MFC0680202.1"/>
    </source>
</evidence>
<accession>A0ABV6RUS5</accession>
<dbReference type="Gene3D" id="3.30.360.10">
    <property type="entry name" value="Dihydrodipicolinate Reductase, domain 2"/>
    <property type="match status" value="1"/>
</dbReference>
<dbReference type="SUPFAM" id="SSF51735">
    <property type="entry name" value="NAD(P)-binding Rossmann-fold domains"/>
    <property type="match status" value="1"/>
</dbReference>
<dbReference type="Proteomes" id="UP001589896">
    <property type="component" value="Unassembled WGS sequence"/>
</dbReference>
<evidence type="ECO:0000259" key="1">
    <source>
        <dbReference type="Pfam" id="PF01408"/>
    </source>
</evidence>
<dbReference type="SUPFAM" id="SSF55347">
    <property type="entry name" value="Glyceraldehyde-3-phosphate dehydrogenase-like, C-terminal domain"/>
    <property type="match status" value="1"/>
</dbReference>
<protein>
    <submittedName>
        <fullName evidence="3">Gfo/Idh/MocA family protein</fullName>
    </submittedName>
</protein>
<dbReference type="InterPro" id="IPR036291">
    <property type="entry name" value="NAD(P)-bd_dom_sf"/>
</dbReference>